<dbReference type="OrthoDB" id="9796171at2"/>
<comment type="caution">
    <text evidence="2">The sequence shown here is derived from an EMBL/GenBank/DDBJ whole genome shotgun (WGS) entry which is preliminary data.</text>
</comment>
<dbReference type="AlphaFoldDB" id="A0A3E1EW15"/>
<name>A0A3E1EW15_9FLAO</name>
<dbReference type="GO" id="GO:0016747">
    <property type="term" value="F:acyltransferase activity, transferring groups other than amino-acyl groups"/>
    <property type="evidence" value="ECO:0007669"/>
    <property type="project" value="InterPro"/>
</dbReference>
<keyword evidence="2" id="KW-0808">Transferase</keyword>
<dbReference type="InterPro" id="IPR016181">
    <property type="entry name" value="Acyl_CoA_acyltransferase"/>
</dbReference>
<organism evidence="2 3">
    <name type="scientific">Brumimicrobium aurantiacum</name>
    <dbReference type="NCBI Taxonomy" id="1737063"/>
    <lineage>
        <taxon>Bacteria</taxon>
        <taxon>Pseudomonadati</taxon>
        <taxon>Bacteroidota</taxon>
        <taxon>Flavobacteriia</taxon>
        <taxon>Flavobacteriales</taxon>
        <taxon>Crocinitomicaceae</taxon>
        <taxon>Brumimicrobium</taxon>
    </lineage>
</organism>
<dbReference type="EMBL" id="QURB01000007">
    <property type="protein sequence ID" value="RFC53751.1"/>
    <property type="molecule type" value="Genomic_DNA"/>
</dbReference>
<dbReference type="Pfam" id="PF13673">
    <property type="entry name" value="Acetyltransf_10"/>
    <property type="match status" value="1"/>
</dbReference>
<evidence type="ECO:0000313" key="2">
    <source>
        <dbReference type="EMBL" id="RFC53751.1"/>
    </source>
</evidence>
<gene>
    <name evidence="2" type="ORF">DXU93_11530</name>
</gene>
<dbReference type="PROSITE" id="PS51186">
    <property type="entry name" value="GNAT"/>
    <property type="match status" value="1"/>
</dbReference>
<evidence type="ECO:0000259" key="1">
    <source>
        <dbReference type="PROSITE" id="PS51186"/>
    </source>
</evidence>
<sequence length="150" mass="17112">MINWECLPFSELTIDEFHDLLALRIKVFVVEQNCPYQEVDGKDKCSFHLIGRDSSGKIVGTLRILPKGISYDEVSIGRVVLDETVRGNGCGHQMMKEALSFCKIKFGPSPIVLSAQKHLEKYYNHHQFVSTGKEYLEDGIPHVEMRFIPK</sequence>
<proteinExistence type="predicted"/>
<feature type="domain" description="N-acetyltransferase" evidence="1">
    <location>
        <begin position="7"/>
        <end position="150"/>
    </location>
</feature>
<protein>
    <submittedName>
        <fullName evidence="2">GNAT family N-acetyltransferase</fullName>
    </submittedName>
</protein>
<dbReference type="Gene3D" id="3.40.630.30">
    <property type="match status" value="1"/>
</dbReference>
<dbReference type="InterPro" id="IPR000182">
    <property type="entry name" value="GNAT_dom"/>
</dbReference>
<dbReference type="Proteomes" id="UP000257127">
    <property type="component" value="Unassembled WGS sequence"/>
</dbReference>
<accession>A0A3E1EW15</accession>
<dbReference type="SUPFAM" id="SSF55729">
    <property type="entry name" value="Acyl-CoA N-acyltransferases (Nat)"/>
    <property type="match status" value="1"/>
</dbReference>
<dbReference type="RefSeq" id="WP_116881447.1">
    <property type="nucleotide sequence ID" value="NZ_QURB01000007.1"/>
</dbReference>
<reference evidence="2 3" key="1">
    <citation type="submission" date="2018-08" db="EMBL/GenBank/DDBJ databases">
        <title>The draft genome squence of Brumimicrobium sp. N62.</title>
        <authorList>
            <person name="Du Z.-J."/>
            <person name="Luo H.-R."/>
        </authorList>
    </citation>
    <scope>NUCLEOTIDE SEQUENCE [LARGE SCALE GENOMIC DNA]</scope>
    <source>
        <strain evidence="2 3">N62</strain>
    </source>
</reference>
<evidence type="ECO:0000313" key="3">
    <source>
        <dbReference type="Proteomes" id="UP000257127"/>
    </source>
</evidence>
<dbReference type="CDD" id="cd04301">
    <property type="entry name" value="NAT_SF"/>
    <property type="match status" value="1"/>
</dbReference>
<keyword evidence="3" id="KW-1185">Reference proteome</keyword>